<name>A0A4Y9YY14_9AGAM</name>
<gene>
    <name evidence="1" type="ORF">EVG20_g4049</name>
</gene>
<dbReference type="InterPro" id="IPR008949">
    <property type="entry name" value="Isoprenoid_synthase_dom_sf"/>
</dbReference>
<dbReference type="EMBL" id="SEOQ01000198">
    <property type="protein sequence ID" value="TFY67162.1"/>
    <property type="molecule type" value="Genomic_DNA"/>
</dbReference>
<accession>A0A4Y9YY14</accession>
<evidence type="ECO:0000313" key="2">
    <source>
        <dbReference type="Proteomes" id="UP000298327"/>
    </source>
</evidence>
<reference evidence="1 2" key="1">
    <citation type="submission" date="2019-02" db="EMBL/GenBank/DDBJ databases">
        <title>Genome sequencing of the rare red list fungi Dentipellis fragilis.</title>
        <authorList>
            <person name="Buettner E."/>
            <person name="Kellner H."/>
        </authorList>
    </citation>
    <scope>NUCLEOTIDE SEQUENCE [LARGE SCALE GENOMIC DNA]</scope>
    <source>
        <strain evidence="1 2">DSM 105465</strain>
    </source>
</reference>
<keyword evidence="2" id="KW-1185">Reference proteome</keyword>
<dbReference type="Gene3D" id="1.10.600.10">
    <property type="entry name" value="Farnesyl Diphosphate Synthase"/>
    <property type="match status" value="1"/>
</dbReference>
<proteinExistence type="predicted"/>
<protein>
    <submittedName>
        <fullName evidence="1">Uncharacterized protein</fullName>
    </submittedName>
</protein>
<dbReference type="Proteomes" id="UP000298327">
    <property type="component" value="Unassembled WGS sequence"/>
</dbReference>
<comment type="caution">
    <text evidence="1">The sequence shown here is derived from an EMBL/GenBank/DDBJ whole genome shotgun (WGS) entry which is preliminary data.</text>
</comment>
<sequence length="133" mass="14871">MSTAPSLSMGVEPSYTPFELGFDASTKFFSDPRPVKFYKGMIDLDISGNDLCLYSKERANGHDAHNNITIVMHQYKISPTCSTVTVGQPKWTRNANKRERIMLAFLKMRLSLAIEADVPSKAERGLTIRKTGL</sequence>
<dbReference type="AlphaFoldDB" id="A0A4Y9YY14"/>
<dbReference type="Pfam" id="PF19086">
    <property type="entry name" value="Terpene_syn_C_2"/>
    <property type="match status" value="1"/>
</dbReference>
<organism evidence="1 2">
    <name type="scientific">Dentipellis fragilis</name>
    <dbReference type="NCBI Taxonomy" id="205917"/>
    <lineage>
        <taxon>Eukaryota</taxon>
        <taxon>Fungi</taxon>
        <taxon>Dikarya</taxon>
        <taxon>Basidiomycota</taxon>
        <taxon>Agaricomycotina</taxon>
        <taxon>Agaricomycetes</taxon>
        <taxon>Russulales</taxon>
        <taxon>Hericiaceae</taxon>
        <taxon>Dentipellis</taxon>
    </lineage>
</organism>
<evidence type="ECO:0000313" key="1">
    <source>
        <dbReference type="EMBL" id="TFY67162.1"/>
    </source>
</evidence>